<dbReference type="AlphaFoldDB" id="A0A367FPB7"/>
<keyword evidence="3" id="KW-1185">Reference proteome</keyword>
<proteinExistence type="predicted"/>
<evidence type="ECO:0000256" key="1">
    <source>
        <dbReference type="SAM" id="MobiDB-lite"/>
    </source>
</evidence>
<dbReference type="OrthoDB" id="9801430at2"/>
<feature type="compositionally biased region" description="Basic and acidic residues" evidence="1">
    <location>
        <begin position="67"/>
        <end position="76"/>
    </location>
</feature>
<evidence type="ECO:0000313" key="3">
    <source>
        <dbReference type="Proteomes" id="UP000253094"/>
    </source>
</evidence>
<comment type="caution">
    <text evidence="2">The sequence shown here is derived from an EMBL/GenBank/DDBJ whole genome shotgun (WGS) entry which is preliminary data.</text>
</comment>
<organism evidence="2 3">
    <name type="scientific">Sphaerisporangium album</name>
    <dbReference type="NCBI Taxonomy" id="509200"/>
    <lineage>
        <taxon>Bacteria</taxon>
        <taxon>Bacillati</taxon>
        <taxon>Actinomycetota</taxon>
        <taxon>Actinomycetes</taxon>
        <taxon>Streptosporangiales</taxon>
        <taxon>Streptosporangiaceae</taxon>
        <taxon>Sphaerisporangium</taxon>
    </lineage>
</organism>
<gene>
    <name evidence="2" type="ORF">DQ384_08075</name>
</gene>
<accession>A0A367FPB7</accession>
<evidence type="ECO:0000313" key="2">
    <source>
        <dbReference type="EMBL" id="RCG31530.1"/>
    </source>
</evidence>
<dbReference type="EMBL" id="QOIL01000004">
    <property type="protein sequence ID" value="RCG31530.1"/>
    <property type="molecule type" value="Genomic_DNA"/>
</dbReference>
<dbReference type="Proteomes" id="UP000253094">
    <property type="component" value="Unassembled WGS sequence"/>
</dbReference>
<dbReference type="RefSeq" id="WP_114028100.1">
    <property type="nucleotide sequence ID" value="NZ_QOIL01000004.1"/>
</dbReference>
<reference evidence="2 3" key="1">
    <citation type="submission" date="2018-06" db="EMBL/GenBank/DDBJ databases">
        <title>Sphaerisporangium craniellae sp. nov., isolated from a marine sponge in the South China Sea.</title>
        <authorList>
            <person name="Li L."/>
        </authorList>
    </citation>
    <scope>NUCLEOTIDE SEQUENCE [LARGE SCALE GENOMIC DNA]</scope>
    <source>
        <strain evidence="2 3">CCTCC AA 208026</strain>
    </source>
</reference>
<protein>
    <submittedName>
        <fullName evidence="2">Uncharacterized protein</fullName>
    </submittedName>
</protein>
<sequence length="91" mass="9791">MAEFVLLSDPRIAALPVKECGDPRVDLRTMPVIRLDHRLADPEGARGNATPPESDEACYTASTEISEESRGNRGNRDTLGSALTSAGFAFE</sequence>
<feature type="region of interest" description="Disordered" evidence="1">
    <location>
        <begin position="61"/>
        <end position="91"/>
    </location>
</feature>
<name>A0A367FPB7_9ACTN</name>